<name>A0AAV2GHP6_9ROSI</name>
<evidence type="ECO:0000256" key="4">
    <source>
        <dbReference type="PIRSR" id="PIRSR602401-1"/>
    </source>
</evidence>
<evidence type="ECO:0000256" key="2">
    <source>
        <dbReference type="ARBA" id="ARBA00022723"/>
    </source>
</evidence>
<evidence type="ECO:0000313" key="6">
    <source>
        <dbReference type="EMBL" id="CAL1410223.1"/>
    </source>
</evidence>
<keyword evidence="4 5" id="KW-0349">Heme</keyword>
<keyword evidence="3 4" id="KW-0408">Iron</keyword>
<dbReference type="SUPFAM" id="SSF48264">
    <property type="entry name" value="Cytochrome P450"/>
    <property type="match status" value="1"/>
</dbReference>
<dbReference type="EMBL" id="OZ034822">
    <property type="protein sequence ID" value="CAL1410223.1"/>
    <property type="molecule type" value="Genomic_DNA"/>
</dbReference>
<dbReference type="PRINTS" id="PR00463">
    <property type="entry name" value="EP450I"/>
</dbReference>
<dbReference type="GO" id="GO:0004497">
    <property type="term" value="F:monooxygenase activity"/>
    <property type="evidence" value="ECO:0007669"/>
    <property type="project" value="UniProtKB-KW"/>
</dbReference>
<evidence type="ECO:0008006" key="8">
    <source>
        <dbReference type="Google" id="ProtNLM"/>
    </source>
</evidence>
<comment type="similarity">
    <text evidence="1 5">Belongs to the cytochrome P450 family.</text>
</comment>
<keyword evidence="5" id="KW-0503">Monooxygenase</keyword>
<accession>A0AAV2GHP6</accession>
<organism evidence="6 7">
    <name type="scientific">Linum trigynum</name>
    <dbReference type="NCBI Taxonomy" id="586398"/>
    <lineage>
        <taxon>Eukaryota</taxon>
        <taxon>Viridiplantae</taxon>
        <taxon>Streptophyta</taxon>
        <taxon>Embryophyta</taxon>
        <taxon>Tracheophyta</taxon>
        <taxon>Spermatophyta</taxon>
        <taxon>Magnoliopsida</taxon>
        <taxon>eudicotyledons</taxon>
        <taxon>Gunneridae</taxon>
        <taxon>Pentapetalae</taxon>
        <taxon>rosids</taxon>
        <taxon>fabids</taxon>
        <taxon>Malpighiales</taxon>
        <taxon>Linaceae</taxon>
        <taxon>Linum</taxon>
    </lineage>
</organism>
<dbReference type="GO" id="GO:0005506">
    <property type="term" value="F:iron ion binding"/>
    <property type="evidence" value="ECO:0007669"/>
    <property type="project" value="InterPro"/>
</dbReference>
<feature type="binding site" description="axial binding residue" evidence="4">
    <location>
        <position position="471"/>
    </location>
    <ligand>
        <name>heme</name>
        <dbReference type="ChEBI" id="CHEBI:30413"/>
    </ligand>
    <ligandPart>
        <name>Fe</name>
        <dbReference type="ChEBI" id="CHEBI:18248"/>
    </ligandPart>
</feature>
<keyword evidence="5" id="KW-0560">Oxidoreductase</keyword>
<comment type="cofactor">
    <cofactor evidence="4">
        <name>heme</name>
        <dbReference type="ChEBI" id="CHEBI:30413"/>
    </cofactor>
</comment>
<evidence type="ECO:0000256" key="5">
    <source>
        <dbReference type="RuleBase" id="RU000461"/>
    </source>
</evidence>
<dbReference type="InterPro" id="IPR001128">
    <property type="entry name" value="Cyt_P450"/>
</dbReference>
<protein>
    <recommendedName>
        <fullName evidence="8">Cytochrome P450</fullName>
    </recommendedName>
</protein>
<sequence length="533" mass="59341">MAAPLLLIAGGLAVLPIAIKRLTMSSSISGNDDRRRPPPSPPKLPLLGNLHQIGNYPHRTFVKLAERYGSPLLLFHFGSRPVVVVTTSEAAREVMKTHDVISAGKPEFETLKKLLYDGKDVATCPYGEYWRQTRRLCVMHLLSNRKVLSCRAAREEEVGLLVNRIRKDVERREPVNLSELLSCLANDVICRTAFGRKYSIGTTAAGGGHHGGATNFRGQLAEFMELLGAFSVGDFIPSLSWVNRITGFDARVDRVASQFDELLEGAVEESLARLEKQTTDVEGGDDDDSQAPFIDVLLRLQKDSSEAFHLDREGIKAVILDLFVGGTDTTSTLLEWTMSELIKHPRVMKKLQEELRTKIGREIETVDEADLVEERLEYLKLVIRETIRLHPPIPLLAPREMTEDATIMGYDVPSGTMIMTNAWGIGRDPKDWPESPEAFWPERFLEGSSNNVDFRGQDYQLIPFGAGRRGCPGISFALAVVELALANLVRNFDWELPGGVGGEDLDMTECVGLTMHRQLPLLAIPNRYIINVD</sequence>
<dbReference type="PRINTS" id="PR00385">
    <property type="entry name" value="P450"/>
</dbReference>
<dbReference type="CDD" id="cd11072">
    <property type="entry name" value="CYP71-like"/>
    <property type="match status" value="1"/>
</dbReference>
<evidence type="ECO:0000256" key="3">
    <source>
        <dbReference type="ARBA" id="ARBA00023004"/>
    </source>
</evidence>
<proteinExistence type="inferred from homology"/>
<dbReference type="GO" id="GO:0016705">
    <property type="term" value="F:oxidoreductase activity, acting on paired donors, with incorporation or reduction of molecular oxygen"/>
    <property type="evidence" value="ECO:0007669"/>
    <property type="project" value="InterPro"/>
</dbReference>
<dbReference type="PROSITE" id="PS00086">
    <property type="entry name" value="CYTOCHROME_P450"/>
    <property type="match status" value="1"/>
</dbReference>
<dbReference type="PANTHER" id="PTHR47955">
    <property type="entry name" value="CYTOCHROME P450 FAMILY 71 PROTEIN"/>
    <property type="match status" value="1"/>
</dbReference>
<keyword evidence="2 4" id="KW-0479">Metal-binding</keyword>
<dbReference type="AlphaFoldDB" id="A0AAV2GHP6"/>
<keyword evidence="7" id="KW-1185">Reference proteome</keyword>
<gene>
    <name evidence="6" type="ORF">LTRI10_LOCUS49659</name>
</gene>
<dbReference type="InterPro" id="IPR002401">
    <property type="entry name" value="Cyt_P450_E_grp-I"/>
</dbReference>
<dbReference type="InterPro" id="IPR017972">
    <property type="entry name" value="Cyt_P450_CS"/>
</dbReference>
<dbReference type="GO" id="GO:0020037">
    <property type="term" value="F:heme binding"/>
    <property type="evidence" value="ECO:0007669"/>
    <property type="project" value="InterPro"/>
</dbReference>
<evidence type="ECO:0000256" key="1">
    <source>
        <dbReference type="ARBA" id="ARBA00010617"/>
    </source>
</evidence>
<dbReference type="Pfam" id="PF00067">
    <property type="entry name" value="p450"/>
    <property type="match status" value="1"/>
</dbReference>
<dbReference type="InterPro" id="IPR036396">
    <property type="entry name" value="Cyt_P450_sf"/>
</dbReference>
<dbReference type="Proteomes" id="UP001497516">
    <property type="component" value="Chromosome 9"/>
</dbReference>
<dbReference type="PANTHER" id="PTHR47955:SF15">
    <property type="entry name" value="CYTOCHROME P450 71A2-LIKE"/>
    <property type="match status" value="1"/>
</dbReference>
<dbReference type="Gene3D" id="1.10.630.10">
    <property type="entry name" value="Cytochrome P450"/>
    <property type="match status" value="1"/>
</dbReference>
<reference evidence="6 7" key="1">
    <citation type="submission" date="2024-04" db="EMBL/GenBank/DDBJ databases">
        <authorList>
            <person name="Fracassetti M."/>
        </authorList>
    </citation>
    <scope>NUCLEOTIDE SEQUENCE [LARGE SCALE GENOMIC DNA]</scope>
</reference>
<dbReference type="FunFam" id="1.10.630.10:FF:000011">
    <property type="entry name" value="Cytochrome P450 83B1"/>
    <property type="match status" value="1"/>
</dbReference>
<evidence type="ECO:0000313" key="7">
    <source>
        <dbReference type="Proteomes" id="UP001497516"/>
    </source>
</evidence>